<dbReference type="GO" id="GO:0006355">
    <property type="term" value="P:regulation of DNA-templated transcription"/>
    <property type="evidence" value="ECO:0007669"/>
    <property type="project" value="InterPro"/>
</dbReference>
<dbReference type="GO" id="GO:0005634">
    <property type="term" value="C:nucleus"/>
    <property type="evidence" value="ECO:0007669"/>
    <property type="project" value="UniProtKB-SubCell"/>
</dbReference>
<evidence type="ECO:0000313" key="13">
    <source>
        <dbReference type="Proteomes" id="UP000245119"/>
    </source>
</evidence>
<evidence type="ECO:0000256" key="9">
    <source>
        <dbReference type="ARBA" id="ARBA00023242"/>
    </source>
</evidence>
<keyword evidence="9" id="KW-0539">Nucleus</keyword>
<dbReference type="Pfam" id="PF10497">
    <property type="entry name" value="zf-4CXXC_R1"/>
    <property type="match status" value="1"/>
</dbReference>
<proteinExistence type="predicted"/>
<comment type="caution">
    <text evidence="12">The sequence shown here is derived from an EMBL/GenBank/DDBJ whole genome shotgun (WGS) entry which is preliminary data.</text>
</comment>
<feature type="domain" description="Zinc-finger" evidence="11">
    <location>
        <begin position="177"/>
        <end position="232"/>
    </location>
</feature>
<keyword evidence="13" id="KW-1185">Reference proteome</keyword>
<keyword evidence="5" id="KW-0597">Phosphoprotein</keyword>
<evidence type="ECO:0000256" key="3">
    <source>
        <dbReference type="ARBA" id="ARBA00022490"/>
    </source>
</evidence>
<keyword evidence="6" id="KW-0832">Ubl conjugation</keyword>
<dbReference type="EMBL" id="PZQS01000005">
    <property type="protein sequence ID" value="PVD30286.1"/>
    <property type="molecule type" value="Genomic_DNA"/>
</dbReference>
<protein>
    <recommendedName>
        <fullName evidence="11">Zinc-finger domain-containing protein</fullName>
    </recommendedName>
</protein>
<evidence type="ECO:0000256" key="5">
    <source>
        <dbReference type="ARBA" id="ARBA00022553"/>
    </source>
</evidence>
<evidence type="ECO:0000256" key="8">
    <source>
        <dbReference type="ARBA" id="ARBA00023163"/>
    </source>
</evidence>
<feature type="region of interest" description="Disordered" evidence="10">
    <location>
        <begin position="46"/>
        <end position="108"/>
    </location>
</feature>
<evidence type="ECO:0000256" key="7">
    <source>
        <dbReference type="ARBA" id="ARBA00023015"/>
    </source>
</evidence>
<dbReference type="GO" id="GO:0005737">
    <property type="term" value="C:cytoplasm"/>
    <property type="evidence" value="ECO:0007669"/>
    <property type="project" value="UniProtKB-SubCell"/>
</dbReference>
<gene>
    <name evidence="12" type="ORF">C0Q70_09550</name>
</gene>
<reference evidence="12 13" key="1">
    <citation type="submission" date="2018-04" db="EMBL/GenBank/DDBJ databases">
        <title>The genome of golden apple snail Pomacea canaliculata provides insight into stress tolerance and invasive adaptation.</title>
        <authorList>
            <person name="Liu C."/>
            <person name="Liu B."/>
            <person name="Ren Y."/>
            <person name="Zhang Y."/>
            <person name="Wang H."/>
            <person name="Li S."/>
            <person name="Jiang F."/>
            <person name="Yin L."/>
            <person name="Zhang G."/>
            <person name="Qian W."/>
            <person name="Fan W."/>
        </authorList>
    </citation>
    <scope>NUCLEOTIDE SEQUENCE [LARGE SCALE GENOMIC DNA]</scope>
    <source>
        <strain evidence="12">SZHN2017</strain>
        <tissue evidence="12">Muscle</tissue>
    </source>
</reference>
<dbReference type="PANTHER" id="PTHR31169:SF8">
    <property type="entry name" value="ZINC-FINGER DOMAIN OF MONOAMINE-OXIDASE A REPRESSOR R1 PROTEIN"/>
    <property type="match status" value="1"/>
</dbReference>
<keyword evidence="4" id="KW-1017">Isopeptide bond</keyword>
<evidence type="ECO:0000313" key="12">
    <source>
        <dbReference type="EMBL" id="PVD30286.1"/>
    </source>
</evidence>
<evidence type="ECO:0000256" key="6">
    <source>
        <dbReference type="ARBA" id="ARBA00022843"/>
    </source>
</evidence>
<dbReference type="OrthoDB" id="298344at2759"/>
<evidence type="ECO:0000259" key="11">
    <source>
        <dbReference type="Pfam" id="PF10497"/>
    </source>
</evidence>
<dbReference type="InterPro" id="IPR040221">
    <property type="entry name" value="CDCA7/CDA7L"/>
</dbReference>
<feature type="compositionally biased region" description="Low complexity" evidence="10">
    <location>
        <begin position="90"/>
        <end position="107"/>
    </location>
</feature>
<name>A0A2T7PA53_POMCA</name>
<dbReference type="Proteomes" id="UP000245119">
    <property type="component" value="Linkage Group LG5"/>
</dbReference>
<evidence type="ECO:0000256" key="1">
    <source>
        <dbReference type="ARBA" id="ARBA00004123"/>
    </source>
</evidence>
<keyword evidence="3" id="KW-0963">Cytoplasm</keyword>
<keyword evidence="7" id="KW-0805">Transcription regulation</keyword>
<dbReference type="AlphaFoldDB" id="A0A2T7PA53"/>
<sequence length="301" mass="33766">MLTVMETPEKTSPNEYEEIRRKNLEDNKIMLAKLMADMKNVLPGKPPVPQVKGTSGLATPVKNGPIRRNPSRHARYHPSRMEPPRTRARSNSVSSSVSTSSSCTPESTPEKLVIRFGFFRKTTNTEVDSDAGADDDRNLDLPSPSRKPRVYRDERSAAEITDEDLELVATCVADKKYDSIYGTTCHQCRQKTQDMKTICRSPECGGVRGQFCGPCLRNRYGEDAKLTLKDPTIQSLFCWRRVSHALYVPLPLNIAMVCVYKGVVWNRADDENQVIVSSATLRKCGDDAATRLPDEQELAQR</sequence>
<dbReference type="PANTHER" id="PTHR31169">
    <property type="entry name" value="OS05G0300700 PROTEIN"/>
    <property type="match status" value="1"/>
</dbReference>
<comment type="subcellular location">
    <subcellularLocation>
        <location evidence="2">Cytoplasm</location>
    </subcellularLocation>
    <subcellularLocation>
        <location evidence="1">Nucleus</location>
    </subcellularLocation>
</comment>
<evidence type="ECO:0000256" key="10">
    <source>
        <dbReference type="SAM" id="MobiDB-lite"/>
    </source>
</evidence>
<keyword evidence="8" id="KW-0804">Transcription</keyword>
<evidence type="ECO:0000256" key="2">
    <source>
        <dbReference type="ARBA" id="ARBA00004496"/>
    </source>
</evidence>
<evidence type="ECO:0000256" key="4">
    <source>
        <dbReference type="ARBA" id="ARBA00022499"/>
    </source>
</evidence>
<organism evidence="12 13">
    <name type="scientific">Pomacea canaliculata</name>
    <name type="common">Golden apple snail</name>
    <dbReference type="NCBI Taxonomy" id="400727"/>
    <lineage>
        <taxon>Eukaryota</taxon>
        <taxon>Metazoa</taxon>
        <taxon>Spiralia</taxon>
        <taxon>Lophotrochozoa</taxon>
        <taxon>Mollusca</taxon>
        <taxon>Gastropoda</taxon>
        <taxon>Caenogastropoda</taxon>
        <taxon>Architaenioglossa</taxon>
        <taxon>Ampullarioidea</taxon>
        <taxon>Ampullariidae</taxon>
        <taxon>Pomacea</taxon>
    </lineage>
</organism>
<feature type="region of interest" description="Disordered" evidence="10">
    <location>
        <begin position="126"/>
        <end position="151"/>
    </location>
</feature>
<dbReference type="InterPro" id="IPR018866">
    <property type="entry name" value="Znf-4CXXC_R1"/>
</dbReference>
<dbReference type="STRING" id="400727.A0A2T7PA53"/>
<feature type="compositionally biased region" description="Basic residues" evidence="10">
    <location>
        <begin position="69"/>
        <end position="78"/>
    </location>
</feature>
<accession>A0A2T7PA53</accession>